<sequence length="247" mass="27679">MDNTTHFGYKTVATEQKQAMVGEVFTSVAAKYDIMNDFMSMGLHRLWKRHFVLTSGIEKGAQVLDLAGGTGDIARLLAPKVTKSGHIIVGDINQQMLDVGKARLIDAGLYGLITTQQMNAEELPFAEDCFDLITMAFGLRNVTNQQKALDDIYRVLKPGGKLMVLEFTQVNLEFLKKIYDFYSFKILPELGNIIAKDRDSYQYLAESIRKHPNQQKLKSMLELAGFELCKVENMTGGIVAIHTGYKT</sequence>
<keyword evidence="3" id="KW-0949">S-adenosyl-L-methionine</keyword>
<proteinExistence type="inferred from homology"/>
<dbReference type="InterPro" id="IPR023576">
    <property type="entry name" value="UbiE/COQ5_MeTrFase_CS"/>
</dbReference>
<dbReference type="Gene3D" id="3.40.50.150">
    <property type="entry name" value="Vaccinia Virus protein VP39"/>
    <property type="match status" value="1"/>
</dbReference>
<evidence type="ECO:0000256" key="3">
    <source>
        <dbReference type="ARBA" id="ARBA00022691"/>
    </source>
</evidence>
<dbReference type="NCBIfam" id="NF001244">
    <property type="entry name" value="PRK00216.1-5"/>
    <property type="match status" value="1"/>
</dbReference>
<keyword evidence="2 4" id="KW-0808">Transferase</keyword>
<evidence type="ECO:0000256" key="2">
    <source>
        <dbReference type="ARBA" id="ARBA00022679"/>
    </source>
</evidence>
<name>A0A3B0US35_9ZZZZ</name>
<dbReference type="EC" id="2.1.1.201" evidence="4"/>
<dbReference type="PROSITE" id="PS51608">
    <property type="entry name" value="SAM_MT_UBIE"/>
    <property type="match status" value="1"/>
</dbReference>
<dbReference type="GO" id="GO:0032259">
    <property type="term" value="P:methylation"/>
    <property type="evidence" value="ECO:0007669"/>
    <property type="project" value="UniProtKB-KW"/>
</dbReference>
<keyword evidence="1 4" id="KW-0489">Methyltransferase</keyword>
<protein>
    <submittedName>
        <fullName evidence="4">2-methoxy-6-polyprenyl-1,4-benzoquinol methylase</fullName>
        <ecNumber evidence="4">2.1.1.201</ecNumber>
    </submittedName>
</protein>
<dbReference type="CDD" id="cd02440">
    <property type="entry name" value="AdoMet_MTases"/>
    <property type="match status" value="1"/>
</dbReference>
<evidence type="ECO:0000256" key="1">
    <source>
        <dbReference type="ARBA" id="ARBA00022603"/>
    </source>
</evidence>
<dbReference type="NCBIfam" id="NF001242">
    <property type="entry name" value="PRK00216.1-3"/>
    <property type="match status" value="1"/>
</dbReference>
<dbReference type="PROSITE" id="PS01184">
    <property type="entry name" value="UBIE_2"/>
    <property type="match status" value="1"/>
</dbReference>
<dbReference type="PROSITE" id="PS01183">
    <property type="entry name" value="UBIE_1"/>
    <property type="match status" value="1"/>
</dbReference>
<evidence type="ECO:0000313" key="4">
    <source>
        <dbReference type="EMBL" id="VAW33911.1"/>
    </source>
</evidence>
<dbReference type="PANTHER" id="PTHR43591">
    <property type="entry name" value="METHYLTRANSFERASE"/>
    <property type="match status" value="1"/>
</dbReference>
<gene>
    <name evidence="4" type="ORF">MNBD_GAMMA01-741</name>
</gene>
<organism evidence="4">
    <name type="scientific">hydrothermal vent metagenome</name>
    <dbReference type="NCBI Taxonomy" id="652676"/>
    <lineage>
        <taxon>unclassified sequences</taxon>
        <taxon>metagenomes</taxon>
        <taxon>ecological metagenomes</taxon>
    </lineage>
</organism>
<dbReference type="GO" id="GO:0008425">
    <property type="term" value="F:2-methoxy-6-polyprenyl-1,4-benzoquinol methyltransferase activity"/>
    <property type="evidence" value="ECO:0007669"/>
    <property type="project" value="UniProtKB-EC"/>
</dbReference>
<dbReference type="SUPFAM" id="SSF53335">
    <property type="entry name" value="S-adenosyl-L-methionine-dependent methyltransferases"/>
    <property type="match status" value="1"/>
</dbReference>
<dbReference type="AlphaFoldDB" id="A0A3B0US35"/>
<dbReference type="HAMAP" id="MF_01813">
    <property type="entry name" value="MenG_UbiE_methyltr"/>
    <property type="match status" value="1"/>
</dbReference>
<dbReference type="Pfam" id="PF01209">
    <property type="entry name" value="Ubie_methyltran"/>
    <property type="match status" value="1"/>
</dbReference>
<dbReference type="NCBIfam" id="TIGR01934">
    <property type="entry name" value="MenG_MenH_UbiE"/>
    <property type="match status" value="1"/>
</dbReference>
<reference evidence="4" key="1">
    <citation type="submission" date="2018-06" db="EMBL/GenBank/DDBJ databases">
        <authorList>
            <person name="Zhirakovskaya E."/>
        </authorList>
    </citation>
    <scope>NUCLEOTIDE SEQUENCE</scope>
</reference>
<dbReference type="EMBL" id="UOEW01000048">
    <property type="protein sequence ID" value="VAW33911.1"/>
    <property type="molecule type" value="Genomic_DNA"/>
</dbReference>
<dbReference type="InterPro" id="IPR004033">
    <property type="entry name" value="UbiE/COQ5_MeTrFase"/>
</dbReference>
<dbReference type="PANTHER" id="PTHR43591:SF24">
    <property type="entry name" value="2-METHOXY-6-POLYPRENYL-1,4-BENZOQUINOL METHYLASE, MITOCHONDRIAL"/>
    <property type="match status" value="1"/>
</dbReference>
<dbReference type="InterPro" id="IPR029063">
    <property type="entry name" value="SAM-dependent_MTases_sf"/>
</dbReference>
<accession>A0A3B0US35</accession>